<dbReference type="SUPFAM" id="SSF52025">
    <property type="entry name" value="PA domain"/>
    <property type="match status" value="1"/>
</dbReference>
<keyword evidence="1" id="KW-0031">Aminopeptidase</keyword>
<reference evidence="9" key="1">
    <citation type="journal article" date="2019" name="Int. J. Syst. Evol. Microbiol.">
        <title>The Global Catalogue of Microorganisms (GCM) 10K type strain sequencing project: providing services to taxonomists for standard genome sequencing and annotation.</title>
        <authorList>
            <consortium name="The Broad Institute Genomics Platform"/>
            <consortium name="The Broad Institute Genome Sequencing Center for Infectious Disease"/>
            <person name="Wu L."/>
            <person name="Ma J."/>
        </authorList>
    </citation>
    <scope>NUCLEOTIDE SEQUENCE [LARGE SCALE GENOMIC DNA]</scope>
    <source>
        <strain evidence="9">KCTC 22437</strain>
    </source>
</reference>
<dbReference type="Pfam" id="PF04389">
    <property type="entry name" value="Peptidase_M28"/>
    <property type="match status" value="1"/>
</dbReference>
<dbReference type="EMBL" id="JBHUPD010000002">
    <property type="protein sequence ID" value="MFD2872453.1"/>
    <property type="molecule type" value="Genomic_DNA"/>
</dbReference>
<dbReference type="RefSeq" id="WP_377184152.1">
    <property type="nucleotide sequence ID" value="NZ_JBHUPD010000002.1"/>
</dbReference>
<accession>A0ABW5YAW0</accession>
<dbReference type="InterPro" id="IPR046450">
    <property type="entry name" value="PA_dom_sf"/>
</dbReference>
<evidence type="ECO:0000256" key="4">
    <source>
        <dbReference type="ARBA" id="ARBA00022729"/>
    </source>
</evidence>
<proteinExistence type="predicted"/>
<evidence type="ECO:0000256" key="5">
    <source>
        <dbReference type="ARBA" id="ARBA00022801"/>
    </source>
</evidence>
<dbReference type="CDD" id="cd04821">
    <property type="entry name" value="PA_M28_1_2"/>
    <property type="match status" value="1"/>
</dbReference>
<keyword evidence="2" id="KW-0645">Protease</keyword>
<sequence>MIFKFTQRLLLAGVALTAFSCTQNKAVDERDGLSAFNKDSLASHIITLSSDEYKGRRPFTEGETKTIAYLQNTYKRFGLEPGNGNSYLQDVPMVEITPKTVSPLKVTSPKGSFELKNIQDFVMWTERTDTVQNFNNDDVVFAGFGVVAPEYKWDDYAGLDVKGKIVMVLVNDPGFETSDTTMFKGKTMTYYGRWTYKYEEAARQGAKGCIIVHSTAAASYPFQVVQTSNGGVKLHLDKRASHQYQLALQGWVTHDNAVKILQAGGKDTSVLHTANNRGFKGFNTGVKLSETLTTKVVFNKSHNVVAKITGTKRPDEYIIYTAHWDHLGVGKPDAKGDSIYNGALDNASGTAAVLEIARAFKALKTPPERTIVFLSVTAEEQGLLGSEYYAENPIYPADKTVANINVDGINNIGKTKDVSIAGSGQSELEDYLKAELAKSGRYLAPETHPEAGHYFRSDHFSFAKIGVPSITIGGGVDVVGKGKDYGKKMDDQYTAIRYHQPADQYDSTWNLDGGLEDTELFFQIGKRLAFETTFPQWKEGSEFKKLRK</sequence>
<evidence type="ECO:0000313" key="9">
    <source>
        <dbReference type="Proteomes" id="UP001597557"/>
    </source>
</evidence>
<comment type="caution">
    <text evidence="8">The sequence shown here is derived from an EMBL/GenBank/DDBJ whole genome shotgun (WGS) entry which is preliminary data.</text>
</comment>
<dbReference type="Gene3D" id="3.40.630.10">
    <property type="entry name" value="Zn peptidases"/>
    <property type="match status" value="1"/>
</dbReference>
<dbReference type="Gene3D" id="3.50.30.30">
    <property type="match status" value="1"/>
</dbReference>
<feature type="domain" description="Peptidase M28" evidence="7">
    <location>
        <begin position="303"/>
        <end position="507"/>
    </location>
</feature>
<evidence type="ECO:0000259" key="7">
    <source>
        <dbReference type="Pfam" id="PF04389"/>
    </source>
</evidence>
<evidence type="ECO:0000256" key="1">
    <source>
        <dbReference type="ARBA" id="ARBA00022438"/>
    </source>
</evidence>
<evidence type="ECO:0000256" key="2">
    <source>
        <dbReference type="ARBA" id="ARBA00022670"/>
    </source>
</evidence>
<dbReference type="InterPro" id="IPR045175">
    <property type="entry name" value="M28_fam"/>
</dbReference>
<dbReference type="PANTHER" id="PTHR12147:SF56">
    <property type="entry name" value="AMINOPEPTIDASE YDR415C-RELATED"/>
    <property type="match status" value="1"/>
</dbReference>
<dbReference type="PROSITE" id="PS51257">
    <property type="entry name" value="PROKAR_LIPOPROTEIN"/>
    <property type="match status" value="1"/>
</dbReference>
<evidence type="ECO:0000256" key="6">
    <source>
        <dbReference type="ARBA" id="ARBA00022833"/>
    </source>
</evidence>
<evidence type="ECO:0000313" key="8">
    <source>
        <dbReference type="EMBL" id="MFD2872453.1"/>
    </source>
</evidence>
<keyword evidence="6" id="KW-0862">Zinc</keyword>
<keyword evidence="4" id="KW-0732">Signal</keyword>
<evidence type="ECO:0000256" key="3">
    <source>
        <dbReference type="ARBA" id="ARBA00022723"/>
    </source>
</evidence>
<protein>
    <submittedName>
        <fullName evidence="8">M28 family metallopeptidase</fullName>
    </submittedName>
</protein>
<name>A0ABW5YAW0_9SPHI</name>
<dbReference type="PANTHER" id="PTHR12147">
    <property type="entry name" value="METALLOPEPTIDASE M28 FAMILY MEMBER"/>
    <property type="match status" value="1"/>
</dbReference>
<dbReference type="Proteomes" id="UP001597557">
    <property type="component" value="Unassembled WGS sequence"/>
</dbReference>
<organism evidence="8 9">
    <name type="scientific">Mucilaginibacter ximonensis</name>
    <dbReference type="NCBI Taxonomy" id="538021"/>
    <lineage>
        <taxon>Bacteria</taxon>
        <taxon>Pseudomonadati</taxon>
        <taxon>Bacteroidota</taxon>
        <taxon>Sphingobacteriia</taxon>
        <taxon>Sphingobacteriales</taxon>
        <taxon>Sphingobacteriaceae</taxon>
        <taxon>Mucilaginibacter</taxon>
    </lineage>
</organism>
<keyword evidence="3" id="KW-0479">Metal-binding</keyword>
<keyword evidence="9" id="KW-1185">Reference proteome</keyword>
<dbReference type="SUPFAM" id="SSF53187">
    <property type="entry name" value="Zn-dependent exopeptidases"/>
    <property type="match status" value="1"/>
</dbReference>
<dbReference type="CDD" id="cd05660">
    <property type="entry name" value="M28_like_PA"/>
    <property type="match status" value="1"/>
</dbReference>
<gene>
    <name evidence="8" type="ORF">ACFS5N_08245</name>
</gene>
<keyword evidence="5" id="KW-0378">Hydrolase</keyword>
<dbReference type="InterPro" id="IPR007484">
    <property type="entry name" value="Peptidase_M28"/>
</dbReference>